<reference evidence="2" key="1">
    <citation type="journal article" date="2025" name="Aquaculture">
        <title>Assessment of the bioflocculant production and safety properties of Metabacillus hrfriensis sp. nov. based on phenotypic and whole-genome sequencing analysis.</title>
        <authorList>
            <person name="Zhang R."/>
            <person name="Zhao Z."/>
            <person name="Luo L."/>
            <person name="Wang S."/>
            <person name="Guo K."/>
            <person name="Xu W."/>
        </authorList>
    </citation>
    <scope>NUCLEOTIDE SEQUENCE [LARGE SCALE GENOMIC DNA]</scope>
    <source>
        <strain evidence="2">CT-WN-B3</strain>
    </source>
</reference>
<protein>
    <submittedName>
        <fullName evidence="1">DAK2 domain-containing protein</fullName>
    </submittedName>
</protein>
<name>A0ACD4RH47_9BACI</name>
<dbReference type="EMBL" id="CP126116">
    <property type="protein sequence ID" value="WHZ59789.1"/>
    <property type="molecule type" value="Genomic_DNA"/>
</dbReference>
<dbReference type="Proteomes" id="UP001226091">
    <property type="component" value="Chromosome"/>
</dbReference>
<evidence type="ECO:0000313" key="1">
    <source>
        <dbReference type="EMBL" id="WHZ59789.1"/>
    </source>
</evidence>
<proteinExistence type="predicted"/>
<evidence type="ECO:0000313" key="2">
    <source>
        <dbReference type="Proteomes" id="UP001226091"/>
    </source>
</evidence>
<sequence length="558" mass="60313">MSITTLDGKRFAEMILQGAGHLSNNAKYVDALNVFPVPDGDTGTNMNLSMTSGAKEVKNNVSEHIGKVGAALSKGLLMGARGNSGVILSQLFRGFSKAIESKSAITSADFANALQAGVNTAYKAVMKPVEGTILTVAKDSAKKAVDTIEADSSISIDQLMEAILTEAKASLDRTPDLLPVLKEVGVVDSGGQGLVFVYEGFLAELRGEKVSNIKVTASMTDLVSAEHHKSVASHINTEDIEFGYCTEFMVRFEDDKDAFTEETFRQDLSEHGDSLLVIADDEIVKVHIHAEYPGQVLTYAQRYGSLINMKIENMRQQHTSLLDNVPSMPAAEPVSKKKEKQKYGIVAVTMGKGIADLFRSIGSHSVIEGGQTMNPSTEDIVQAIKDVHAENVIILPNNSNIVMAAQQAASVVDDHVIVIPSKTVPQGMAAMLAFNPSASAEDNEEIMKDALGSVKTGQITYAVRDTNIDGLDIEKGDFMGIANGKIVSKDTNQLASAKKLLETMMSEDDEILTILQGEDAADDELQKLVQFIEEKYTEIEVEVHKGEQPLYSYIFSIE</sequence>
<keyword evidence="2" id="KW-1185">Reference proteome</keyword>
<organism evidence="1 2">
    <name type="scientific">Metabacillus hrfriensis</name>
    <dbReference type="NCBI Taxonomy" id="3048891"/>
    <lineage>
        <taxon>Bacteria</taxon>
        <taxon>Bacillati</taxon>
        <taxon>Bacillota</taxon>
        <taxon>Bacilli</taxon>
        <taxon>Bacillales</taxon>
        <taxon>Bacillaceae</taxon>
        <taxon>Metabacillus</taxon>
    </lineage>
</organism>
<gene>
    <name evidence="1" type="ORF">QLQ22_10830</name>
</gene>
<accession>A0ACD4RH47</accession>